<proteinExistence type="predicted"/>
<accession>A0ABX1RT80</accession>
<evidence type="ECO:0000313" key="3">
    <source>
        <dbReference type="Proteomes" id="UP000746690"/>
    </source>
</evidence>
<dbReference type="SMART" id="SM00028">
    <property type="entry name" value="TPR"/>
    <property type="match status" value="2"/>
</dbReference>
<dbReference type="Proteomes" id="UP000746690">
    <property type="component" value="Unassembled WGS sequence"/>
</dbReference>
<dbReference type="InterPro" id="IPR011990">
    <property type="entry name" value="TPR-like_helical_dom_sf"/>
</dbReference>
<keyword evidence="3" id="KW-1185">Reference proteome</keyword>
<protein>
    <recommendedName>
        <fullName evidence="4">Tetratricopeptide repeat protein</fullName>
    </recommendedName>
</protein>
<evidence type="ECO:0000256" key="1">
    <source>
        <dbReference type="PROSITE-ProRule" id="PRU00339"/>
    </source>
</evidence>
<dbReference type="Pfam" id="PF13181">
    <property type="entry name" value="TPR_8"/>
    <property type="match status" value="1"/>
</dbReference>
<evidence type="ECO:0000313" key="2">
    <source>
        <dbReference type="EMBL" id="NMH86761.1"/>
    </source>
</evidence>
<feature type="repeat" description="TPR" evidence="1">
    <location>
        <begin position="286"/>
        <end position="319"/>
    </location>
</feature>
<comment type="caution">
    <text evidence="2">The sequence shown here is derived from an EMBL/GenBank/DDBJ whole genome shotgun (WGS) entry which is preliminary data.</text>
</comment>
<sequence length="334" mass="38183">MKEIGEIKEVKGIEEIRKHIGIHQINLAGTNKELELQDAMPIFIFDYLSMSKPLRTRLAIHTCELSGNKFGSLDMIWVDGYDKILKEDLSSLENDSNFWFWDSNGLIPFAYIGKGAEKGPFSEHEGVLFLDATNNFRFEENHTGFEDMPIVLFHVEKDNEKLVPIADNFKALKIVKNKTDRQLSEQIKQEGNALFGEGDFEAAAEKFYEAIQADYTNPNPYNNLGMISQATRDYWDRGETFFQLSFLVDPKYTDGMRGYSGFPASRGDFEGAIKIMTKCVEIEKSALNYAILSRFYLDSGDIENAKKFYKEGAQIDPNHPKLLEVEESLEEHSF</sequence>
<feature type="repeat" description="TPR" evidence="1">
    <location>
        <begin position="184"/>
        <end position="217"/>
    </location>
</feature>
<organism evidence="2 3">
    <name type="scientific">Flavivirga algicola</name>
    <dbReference type="NCBI Taxonomy" id="2729136"/>
    <lineage>
        <taxon>Bacteria</taxon>
        <taxon>Pseudomonadati</taxon>
        <taxon>Bacteroidota</taxon>
        <taxon>Flavobacteriia</taxon>
        <taxon>Flavobacteriales</taxon>
        <taxon>Flavobacteriaceae</taxon>
        <taxon>Flavivirga</taxon>
    </lineage>
</organism>
<evidence type="ECO:0008006" key="4">
    <source>
        <dbReference type="Google" id="ProtNLM"/>
    </source>
</evidence>
<gene>
    <name evidence="2" type="ORF">HHX25_04545</name>
</gene>
<reference evidence="2 3" key="1">
    <citation type="submission" date="2020-04" db="EMBL/GenBank/DDBJ databases">
        <title>A Flavivirga sp. nov.</title>
        <authorList>
            <person name="Sun X."/>
        </authorList>
    </citation>
    <scope>NUCLEOTIDE SEQUENCE [LARGE SCALE GENOMIC DNA]</scope>
    <source>
        <strain evidence="2 3">Y03</strain>
    </source>
</reference>
<dbReference type="SUPFAM" id="SSF48452">
    <property type="entry name" value="TPR-like"/>
    <property type="match status" value="1"/>
</dbReference>
<dbReference type="EMBL" id="JABBHF010000002">
    <property type="protein sequence ID" value="NMH86761.1"/>
    <property type="molecule type" value="Genomic_DNA"/>
</dbReference>
<dbReference type="InterPro" id="IPR019734">
    <property type="entry name" value="TPR_rpt"/>
</dbReference>
<dbReference type="Gene3D" id="1.25.40.10">
    <property type="entry name" value="Tetratricopeptide repeat domain"/>
    <property type="match status" value="2"/>
</dbReference>
<name>A0ABX1RT80_9FLAO</name>
<keyword evidence="1" id="KW-0802">TPR repeat</keyword>
<dbReference type="RefSeq" id="WP_169670610.1">
    <property type="nucleotide sequence ID" value="NZ_JABBHF010000002.1"/>
</dbReference>
<dbReference type="PROSITE" id="PS50005">
    <property type="entry name" value="TPR"/>
    <property type="match status" value="2"/>
</dbReference>